<dbReference type="NCBIfam" id="TIGR01798">
    <property type="entry name" value="cit_synth_I"/>
    <property type="match status" value="1"/>
</dbReference>
<accession>A0A0J7KU03</accession>
<evidence type="ECO:0000313" key="11">
    <source>
        <dbReference type="Proteomes" id="UP000036403"/>
    </source>
</evidence>
<dbReference type="GO" id="GO:0005759">
    <property type="term" value="C:mitochondrial matrix"/>
    <property type="evidence" value="ECO:0007669"/>
    <property type="project" value="UniProtKB-SubCell"/>
</dbReference>
<dbReference type="InterPro" id="IPR024176">
    <property type="entry name" value="Citrate_synthase_bac-typ"/>
</dbReference>
<comment type="subcellular location">
    <subcellularLocation>
        <location evidence="1">Mitochondrion matrix</location>
    </subcellularLocation>
</comment>
<dbReference type="NCBIfam" id="NF004126">
    <property type="entry name" value="PRK05614.1"/>
    <property type="match status" value="1"/>
</dbReference>
<dbReference type="InterPro" id="IPR036969">
    <property type="entry name" value="Citrate_synthase_sf"/>
</dbReference>
<evidence type="ECO:0000256" key="4">
    <source>
        <dbReference type="ARBA" id="ARBA00011738"/>
    </source>
</evidence>
<evidence type="ECO:0000256" key="8">
    <source>
        <dbReference type="PIRSR" id="PIRSR001369-1"/>
    </source>
</evidence>
<gene>
    <name evidence="10" type="ORF">RF55_5936</name>
</gene>
<evidence type="ECO:0000256" key="3">
    <source>
        <dbReference type="ARBA" id="ARBA00010566"/>
    </source>
</evidence>
<dbReference type="PRINTS" id="PR00143">
    <property type="entry name" value="CITRTSNTHASE"/>
</dbReference>
<dbReference type="InterPro" id="IPR016142">
    <property type="entry name" value="Citrate_synth-like_lrg_a-sub"/>
</dbReference>
<dbReference type="InterPro" id="IPR019810">
    <property type="entry name" value="Citrate_synthase_AS"/>
</dbReference>
<dbReference type="PANTHER" id="PTHR42871:SF1">
    <property type="entry name" value="CITRATE SYNTHASE"/>
    <property type="match status" value="1"/>
</dbReference>
<comment type="caution">
    <text evidence="10">The sequence shown here is derived from an EMBL/GenBank/DDBJ whole genome shotgun (WGS) entry which is preliminary data.</text>
</comment>
<dbReference type="FunFam" id="1.10.230.10:FF:000002">
    <property type="entry name" value="Citrate synthase"/>
    <property type="match status" value="1"/>
</dbReference>
<keyword evidence="5" id="KW-0816">Tricarboxylic acid cycle</keyword>
<dbReference type="Pfam" id="PF00285">
    <property type="entry name" value="Citrate_synt"/>
    <property type="match status" value="1"/>
</dbReference>
<dbReference type="GO" id="GO:0046912">
    <property type="term" value="F:acyltransferase activity, acyl groups converted into alkyl on transfer"/>
    <property type="evidence" value="ECO:0007669"/>
    <property type="project" value="InterPro"/>
</dbReference>
<dbReference type="PANTHER" id="PTHR42871">
    <property type="entry name" value="CITRATE SYNTHASE"/>
    <property type="match status" value="1"/>
</dbReference>
<evidence type="ECO:0000256" key="1">
    <source>
        <dbReference type="ARBA" id="ARBA00004305"/>
    </source>
</evidence>
<dbReference type="UniPathway" id="UPA00223">
    <property type="reaction ID" value="UER00717"/>
</dbReference>
<dbReference type="InterPro" id="IPR010953">
    <property type="entry name" value="Citrate_synthase_typ-I"/>
</dbReference>
<dbReference type="PIRSF" id="PIRSF001369">
    <property type="entry name" value="Citrate_synth"/>
    <property type="match status" value="1"/>
</dbReference>
<dbReference type="EMBL" id="LBMM01003128">
    <property type="protein sequence ID" value="KMQ93927.1"/>
    <property type="molecule type" value="Genomic_DNA"/>
</dbReference>
<feature type="active site" evidence="8">
    <location>
        <position position="287"/>
    </location>
</feature>
<proteinExistence type="inferred from homology"/>
<comment type="similarity">
    <text evidence="3 7 9">Belongs to the citrate synthase family.</text>
</comment>
<keyword evidence="11" id="KW-1185">Reference proteome</keyword>
<dbReference type="OrthoDB" id="14230at2759"/>
<organism evidence="10 11">
    <name type="scientific">Lasius niger</name>
    <name type="common">Black garden ant</name>
    <dbReference type="NCBI Taxonomy" id="67767"/>
    <lineage>
        <taxon>Eukaryota</taxon>
        <taxon>Metazoa</taxon>
        <taxon>Ecdysozoa</taxon>
        <taxon>Arthropoda</taxon>
        <taxon>Hexapoda</taxon>
        <taxon>Insecta</taxon>
        <taxon>Pterygota</taxon>
        <taxon>Neoptera</taxon>
        <taxon>Endopterygota</taxon>
        <taxon>Hymenoptera</taxon>
        <taxon>Apocrita</taxon>
        <taxon>Aculeata</taxon>
        <taxon>Formicoidea</taxon>
        <taxon>Formicidae</taxon>
        <taxon>Formicinae</taxon>
        <taxon>Lasius</taxon>
        <taxon>Lasius</taxon>
    </lineage>
</organism>
<dbReference type="Gene3D" id="1.10.230.10">
    <property type="entry name" value="Cytochrome P450-Terp, domain 2"/>
    <property type="match status" value="1"/>
</dbReference>
<evidence type="ECO:0000256" key="5">
    <source>
        <dbReference type="ARBA" id="ARBA00022532"/>
    </source>
</evidence>
<comment type="subunit">
    <text evidence="4">Homodimer.</text>
</comment>
<reference evidence="10 11" key="1">
    <citation type="submission" date="2015-04" db="EMBL/GenBank/DDBJ databases">
        <title>Lasius niger genome sequencing.</title>
        <authorList>
            <person name="Konorov E.A."/>
            <person name="Nikitin M.A."/>
            <person name="Kirill M.V."/>
            <person name="Chang P."/>
        </authorList>
    </citation>
    <scope>NUCLEOTIDE SEQUENCE [LARGE SCALE GENOMIC DNA]</scope>
    <source>
        <tissue evidence="10">Whole</tissue>
    </source>
</reference>
<dbReference type="PaxDb" id="67767-A0A0J7KU03"/>
<evidence type="ECO:0000313" key="10">
    <source>
        <dbReference type="EMBL" id="KMQ93927.1"/>
    </source>
</evidence>
<dbReference type="InterPro" id="IPR002020">
    <property type="entry name" value="Citrate_synthase"/>
</dbReference>
<dbReference type="GO" id="GO:0006099">
    <property type="term" value="P:tricarboxylic acid cycle"/>
    <property type="evidence" value="ECO:0007669"/>
    <property type="project" value="UniProtKB-UniPathway"/>
</dbReference>
<protein>
    <recommendedName>
        <fullName evidence="7 9">Citrate synthase</fullName>
    </recommendedName>
</protein>
<name>A0A0J7KU03_LASNI</name>
<dbReference type="PROSITE" id="PS00480">
    <property type="entry name" value="CITRATE_SYNTHASE"/>
    <property type="match status" value="1"/>
</dbReference>
<feature type="active site" evidence="8">
    <location>
        <position position="345"/>
    </location>
</feature>
<dbReference type="Proteomes" id="UP000036403">
    <property type="component" value="Unassembled WGS sequence"/>
</dbReference>
<evidence type="ECO:0000256" key="6">
    <source>
        <dbReference type="ARBA" id="ARBA00022679"/>
    </source>
</evidence>
<keyword evidence="6 7" id="KW-0808">Transferase</keyword>
<dbReference type="SUPFAM" id="SSF48256">
    <property type="entry name" value="Citrate synthase"/>
    <property type="match status" value="1"/>
</dbReference>
<evidence type="ECO:0000256" key="7">
    <source>
        <dbReference type="PIRNR" id="PIRNR001369"/>
    </source>
</evidence>
<dbReference type="STRING" id="67767.A0A0J7KU03"/>
<evidence type="ECO:0000256" key="2">
    <source>
        <dbReference type="ARBA" id="ARBA00004751"/>
    </source>
</evidence>
<dbReference type="InterPro" id="IPR016143">
    <property type="entry name" value="Citrate_synth-like_sm_a-sub"/>
</dbReference>
<dbReference type="Gene3D" id="1.10.580.10">
    <property type="entry name" value="Citrate Synthase, domain 1"/>
    <property type="match status" value="1"/>
</dbReference>
<sequence length="412" mass="45998">MGPSGLNIGRLYPDHGVLSYDAGFSSTASCESAITFIDGNKSILLHRGYPIDQLCEHATYPEVAYLLLHGELPSSTALCAFDGALKEEAYLHEQIRNFFNGFRRSSHPMAMLCGTMGALSSFYADPSADQRHMSTPEERHLSAIKIIAKMPTLAAWIYRYRQGLPLIYPKPELTYAENFLHMLFSMPEKPWKVNPVLAKAFDKIMTLHIDHGQNVSTSTVRMTGSTGVNPFACVGAGIAALWGPAHGGANEAVLDMLEEIGTVENIPAFLAKVRDRENPTRLMGFGHRIYKNEDPRAKLMQKICHEVLDEIGIEHDPHLKLALKLEESARQDDYFVSRNLYPNIDFYSGIILRSLGIPSSLFTVFFAVSRTAGWVAQWKEMLETGSALARPRQIYTGHALRNLPEDFTKRHA</sequence>
<dbReference type="CDD" id="cd06114">
    <property type="entry name" value="EcCS_like"/>
    <property type="match status" value="1"/>
</dbReference>
<comment type="pathway">
    <text evidence="2">Carbohydrate metabolism; tricarboxylic acid cycle; isocitrate from oxaloacetate: step 1/2.</text>
</comment>
<evidence type="ECO:0000256" key="9">
    <source>
        <dbReference type="RuleBase" id="RU000441"/>
    </source>
</evidence>
<dbReference type="AlphaFoldDB" id="A0A0J7KU03"/>